<gene>
    <name evidence="1" type="ORF">BACINT_04157</name>
</gene>
<dbReference type="STRING" id="471870.BACINT_04157"/>
<dbReference type="eggNOG" id="COG4430">
    <property type="taxonomic scope" value="Bacteria"/>
</dbReference>
<dbReference type="Proteomes" id="UP000004596">
    <property type="component" value="Unassembled WGS sequence"/>
</dbReference>
<protein>
    <submittedName>
        <fullName evidence="1">Uncharacterized protein</fullName>
    </submittedName>
</protein>
<reference evidence="1 2" key="1">
    <citation type="submission" date="2008-04" db="EMBL/GenBank/DDBJ databases">
        <title>Draft genome sequence of Bacteroides intestinalis (DSM 17393).</title>
        <authorList>
            <person name="Sudarsanam P."/>
            <person name="Ley R."/>
            <person name="Guruge J."/>
            <person name="Turnbaugh P.J."/>
            <person name="Mahowald M."/>
            <person name="Liep D."/>
            <person name="Gordon J."/>
        </authorList>
    </citation>
    <scope>NUCLEOTIDE SEQUENCE [LARGE SCALE GENOMIC DNA]</scope>
    <source>
        <strain evidence="1 2">DSM 17393</strain>
    </source>
</reference>
<proteinExistence type="predicted"/>
<dbReference type="Pfam" id="PF13376">
    <property type="entry name" value="OmdA"/>
    <property type="match status" value="1"/>
</dbReference>
<name>B3CEM6_9BACE</name>
<comment type="caution">
    <text evidence="1">The sequence shown here is derived from an EMBL/GenBank/DDBJ whole genome shotgun (WGS) entry which is preliminary data.</text>
</comment>
<evidence type="ECO:0000313" key="1">
    <source>
        <dbReference type="EMBL" id="EDV05014.1"/>
    </source>
</evidence>
<sequence>MIHPKFEDKTRSILSEPFIFPNDIIDKLKEDETVWKNYQPFSEAYKRIRIAYIEAARKRPEEFEKRLNNFISKTKENKTIIGFGGIEKYY</sequence>
<reference evidence="1 2" key="2">
    <citation type="submission" date="2008-04" db="EMBL/GenBank/DDBJ databases">
        <authorList>
            <person name="Fulton L."/>
            <person name="Clifton S."/>
            <person name="Fulton B."/>
            <person name="Xu J."/>
            <person name="Minx P."/>
            <person name="Pepin K.H."/>
            <person name="Johnson M."/>
            <person name="Thiruvilangam P."/>
            <person name="Bhonagiri V."/>
            <person name="Nash W.E."/>
            <person name="Mardis E.R."/>
            <person name="Wilson R.K."/>
        </authorList>
    </citation>
    <scope>NUCLEOTIDE SEQUENCE [LARGE SCALE GENOMIC DNA]</scope>
    <source>
        <strain evidence="1 2">DSM 17393</strain>
    </source>
</reference>
<evidence type="ECO:0000313" key="2">
    <source>
        <dbReference type="Proteomes" id="UP000004596"/>
    </source>
</evidence>
<accession>B3CEM6</accession>
<dbReference type="AlphaFoldDB" id="B3CEM6"/>
<dbReference type="EMBL" id="ABJL02000008">
    <property type="protein sequence ID" value="EDV05014.1"/>
    <property type="molecule type" value="Genomic_DNA"/>
</dbReference>
<organism evidence="1 2">
    <name type="scientific">Bacteroides intestinalis DSM 17393</name>
    <dbReference type="NCBI Taxonomy" id="471870"/>
    <lineage>
        <taxon>Bacteria</taxon>
        <taxon>Pseudomonadati</taxon>
        <taxon>Bacteroidota</taxon>
        <taxon>Bacteroidia</taxon>
        <taxon>Bacteroidales</taxon>
        <taxon>Bacteroidaceae</taxon>
        <taxon>Bacteroides</taxon>
    </lineage>
</organism>